<accession>A0A9N9CMU1</accession>
<organism evidence="1 2">
    <name type="scientific">Diversispora eburnea</name>
    <dbReference type="NCBI Taxonomy" id="1213867"/>
    <lineage>
        <taxon>Eukaryota</taxon>
        <taxon>Fungi</taxon>
        <taxon>Fungi incertae sedis</taxon>
        <taxon>Mucoromycota</taxon>
        <taxon>Glomeromycotina</taxon>
        <taxon>Glomeromycetes</taxon>
        <taxon>Diversisporales</taxon>
        <taxon>Diversisporaceae</taxon>
        <taxon>Diversispora</taxon>
    </lineage>
</organism>
<name>A0A9N9CMU1_9GLOM</name>
<dbReference type="OrthoDB" id="1259151at2759"/>
<dbReference type="Proteomes" id="UP000789706">
    <property type="component" value="Unassembled WGS sequence"/>
</dbReference>
<protein>
    <submittedName>
        <fullName evidence="1">5153_t:CDS:1</fullName>
    </submittedName>
</protein>
<proteinExistence type="predicted"/>
<keyword evidence="2" id="KW-1185">Reference proteome</keyword>
<dbReference type="EMBL" id="CAJVPK010002169">
    <property type="protein sequence ID" value="CAG8607564.1"/>
    <property type="molecule type" value="Genomic_DNA"/>
</dbReference>
<gene>
    <name evidence="1" type="ORF">DEBURN_LOCUS9819</name>
</gene>
<evidence type="ECO:0000313" key="2">
    <source>
        <dbReference type="Proteomes" id="UP000789706"/>
    </source>
</evidence>
<reference evidence="1" key="1">
    <citation type="submission" date="2021-06" db="EMBL/GenBank/DDBJ databases">
        <authorList>
            <person name="Kallberg Y."/>
            <person name="Tangrot J."/>
            <person name="Rosling A."/>
        </authorList>
    </citation>
    <scope>NUCLEOTIDE SEQUENCE</scope>
    <source>
        <strain evidence="1">AZ414A</strain>
    </source>
</reference>
<comment type="caution">
    <text evidence="1">The sequence shown here is derived from an EMBL/GenBank/DDBJ whole genome shotgun (WGS) entry which is preliminary data.</text>
</comment>
<dbReference type="AlphaFoldDB" id="A0A9N9CMU1"/>
<sequence length="176" mass="20595">MSVNSLPTRIQNDEIVPIPLERESYFYRHSTVKFTFELKNVDNIIIKHSACGMLFLSDKRLMFISDDLNEKFQTFHIKLADIVSSVRSASINFFRNNNNVFSVTNKLRNGAVVNMAIEYDPEDQEDKRIFEDYYGMLITWTSKIPPVTAKNKYFSFKKQTPDQFEQYEPPPPPYST</sequence>
<evidence type="ECO:0000313" key="1">
    <source>
        <dbReference type="EMBL" id="CAG8607564.1"/>
    </source>
</evidence>